<dbReference type="Proteomes" id="UP000695562">
    <property type="component" value="Unassembled WGS sequence"/>
</dbReference>
<feature type="region of interest" description="Disordered" evidence="1">
    <location>
        <begin position="317"/>
        <end position="427"/>
    </location>
</feature>
<sequence>MKIVQNDISFDLSFPVGKKFVMAEFLLKAGEEVSSAVDQFIDEYDIPIYLRTNLLSTITSLLESESSNIKDLQDKSFFENIDKSTENIKIKSKHLANQYTEKTVYWNKFLKNQETEEQLTIEKRINTFLYLVNKSNDTKERIINQEELFATEFSLLLGKKYDDIRFMNEKHSKEMEHAFKNLLETDQIEKIVASNMNEMELLEANYDQEINDMKVKQKNDFTKFLDDLYWLEKTKDDLEDIEKFNEPTTTWTSAPSTNSNNAANNPRRSSMSIGGIKNLEQQQQANNNTIESAKTSIIDSFDRGVQRASSFFSFDRFKKNDTNTQQQPQQQQTGNSNSGNEKTPVKTSPSTPTTPTPSTAAQPIPTSNNSSSGNNSTSPNGSLSISPNRNRSNSKSKFSTSPNHSSNEQMNNHRKQSIGSSGTGHHSTIQNLKENYVISVGVQKKKLFNFRLIEESPLQLCRPISTGEYKKSKRMDYIQTLYSDSLSALILLVDPELSFSSQIEKNWIKYCNMSTELHFDPVDKQIEQVKQSLMNSGSNDSGYSKTPILHNGDFFITKHSNLSDVQVVFHLVVDSKHRTPLGDSLLPTTSDISKGLRNILLTASKYGIGKITIPIALTDSELDLNITNPQLVPRTVSVLSVTRASLTSLHEMTSIKTIQFSLPPCLDSGNTNASGPIATKWKSAINPFIVNNIDFNN</sequence>
<organism evidence="2 3">
    <name type="scientific">Polysphondylium violaceum</name>
    <dbReference type="NCBI Taxonomy" id="133409"/>
    <lineage>
        <taxon>Eukaryota</taxon>
        <taxon>Amoebozoa</taxon>
        <taxon>Evosea</taxon>
        <taxon>Eumycetozoa</taxon>
        <taxon>Dictyostelia</taxon>
        <taxon>Dictyosteliales</taxon>
        <taxon>Dictyosteliaceae</taxon>
        <taxon>Polysphondylium</taxon>
    </lineage>
</organism>
<dbReference type="PANTHER" id="PTHR16525:SF0">
    <property type="entry name" value="PROTEIN C12ORF4"/>
    <property type="match status" value="1"/>
</dbReference>
<dbReference type="EMBL" id="AJWJ01000041">
    <property type="protein sequence ID" value="KAF2077034.1"/>
    <property type="molecule type" value="Genomic_DNA"/>
</dbReference>
<evidence type="ECO:0000256" key="1">
    <source>
        <dbReference type="SAM" id="MobiDB-lite"/>
    </source>
</evidence>
<evidence type="ECO:0000313" key="3">
    <source>
        <dbReference type="Proteomes" id="UP000695562"/>
    </source>
</evidence>
<protein>
    <submittedName>
        <fullName evidence="2">Uncharacterized protein</fullName>
    </submittedName>
</protein>
<feature type="compositionally biased region" description="Low complexity" evidence="1">
    <location>
        <begin position="322"/>
        <end position="403"/>
    </location>
</feature>
<feature type="compositionally biased region" description="Low complexity" evidence="1">
    <location>
        <begin position="247"/>
        <end position="270"/>
    </location>
</feature>
<accession>A0A8J4Q2X5</accession>
<dbReference type="PANTHER" id="PTHR16525">
    <property type="entry name" value="PROTEIN C12ORF4"/>
    <property type="match status" value="1"/>
</dbReference>
<dbReference type="GO" id="GO:0005737">
    <property type="term" value="C:cytoplasm"/>
    <property type="evidence" value="ECO:0007669"/>
    <property type="project" value="TreeGrafter"/>
</dbReference>
<dbReference type="OrthoDB" id="415359at2759"/>
<feature type="region of interest" description="Disordered" evidence="1">
    <location>
        <begin position="246"/>
        <end position="272"/>
    </location>
</feature>
<evidence type="ECO:0000313" key="2">
    <source>
        <dbReference type="EMBL" id="KAF2077034.1"/>
    </source>
</evidence>
<dbReference type="Pfam" id="PF10154">
    <property type="entry name" value="Fy-3"/>
    <property type="match status" value="2"/>
</dbReference>
<proteinExistence type="predicted"/>
<feature type="compositionally biased region" description="Low complexity" evidence="1">
    <location>
        <begin position="417"/>
        <end position="427"/>
    </location>
</feature>
<reference evidence="2" key="1">
    <citation type="submission" date="2020-01" db="EMBL/GenBank/DDBJ databases">
        <title>Development of genomics and gene disruption for Polysphondylium violaceum indicates a role for the polyketide synthase stlB in stalk morphogenesis.</title>
        <authorList>
            <person name="Narita B."/>
            <person name="Kawabe Y."/>
            <person name="Kin K."/>
            <person name="Saito T."/>
            <person name="Gibbs R."/>
            <person name="Kuspa A."/>
            <person name="Muzny D."/>
            <person name="Queller D."/>
            <person name="Richards S."/>
            <person name="Strassman J."/>
            <person name="Sucgang R."/>
            <person name="Worley K."/>
            <person name="Schaap P."/>
        </authorList>
    </citation>
    <scope>NUCLEOTIDE SEQUENCE</scope>
    <source>
        <strain evidence="2">QSvi11</strain>
    </source>
</reference>
<name>A0A8J4Q2X5_9MYCE</name>
<dbReference type="AlphaFoldDB" id="A0A8J4Q2X5"/>
<gene>
    <name evidence="2" type="ORF">CYY_001666</name>
</gene>
<keyword evidence="3" id="KW-1185">Reference proteome</keyword>
<comment type="caution">
    <text evidence="2">The sequence shown here is derived from an EMBL/GenBank/DDBJ whole genome shotgun (WGS) entry which is preliminary data.</text>
</comment>
<dbReference type="InterPro" id="IPR019311">
    <property type="entry name" value="Fy-3"/>
</dbReference>